<gene>
    <name evidence="1" type="ORF">PL11_003270</name>
</gene>
<dbReference type="AlphaFoldDB" id="A0A1S6QHB3"/>
<dbReference type="RefSeq" id="WP_035166350.1">
    <property type="nucleotide sequence ID" value="NZ_CP018906.1"/>
</dbReference>
<evidence type="ECO:0000313" key="1">
    <source>
        <dbReference type="EMBL" id="AQW21006.1"/>
    </source>
</evidence>
<dbReference type="OrthoDB" id="2300906at2"/>
<accession>A0A1S6QHB3</accession>
<name>A0A1S6QHB3_9LACO</name>
<dbReference type="Proteomes" id="UP000030361">
    <property type="component" value="Chromosome"/>
</dbReference>
<dbReference type="eggNOG" id="ENOG5031JDJ">
    <property type="taxonomic scope" value="Bacteria"/>
</dbReference>
<sequence>MVKVQVNPHKDQQTVKLSDGSEGFARKVNDEFDFEFSNHLHPAFWTPSTLNNHEVFNVHSIDGTQQFEIVFS</sequence>
<reference evidence="1 2" key="1">
    <citation type="journal article" date="2015" name="Genome Announc.">
        <title>Genome Sequence of Lactobacillus curieae CCTCC M 2011381T, a Novel Producer of Gamma-aminobutyric Acid.</title>
        <authorList>
            <person name="Wang Y."/>
            <person name="Wang Y."/>
            <person name="Lang C."/>
            <person name="Wei D."/>
            <person name="Xu P."/>
            <person name="Xie J."/>
        </authorList>
    </citation>
    <scope>NUCLEOTIDE SEQUENCE [LARGE SCALE GENOMIC DNA]</scope>
    <source>
        <strain evidence="1 2">CCTCC M 2011381</strain>
    </source>
</reference>
<proteinExistence type="predicted"/>
<dbReference type="KEGG" id="lcu:PL11_003270"/>
<protein>
    <submittedName>
        <fullName evidence="1">Uncharacterized protein</fullName>
    </submittedName>
</protein>
<dbReference type="EMBL" id="CP018906">
    <property type="protein sequence ID" value="AQW21006.1"/>
    <property type="molecule type" value="Genomic_DNA"/>
</dbReference>
<evidence type="ECO:0000313" key="2">
    <source>
        <dbReference type="Proteomes" id="UP000030361"/>
    </source>
</evidence>
<keyword evidence="2" id="KW-1185">Reference proteome</keyword>
<organism evidence="1 2">
    <name type="scientific">Lentilactobacillus curieae</name>
    <dbReference type="NCBI Taxonomy" id="1138822"/>
    <lineage>
        <taxon>Bacteria</taxon>
        <taxon>Bacillati</taxon>
        <taxon>Bacillota</taxon>
        <taxon>Bacilli</taxon>
        <taxon>Lactobacillales</taxon>
        <taxon>Lactobacillaceae</taxon>
        <taxon>Lentilactobacillus</taxon>
    </lineage>
</organism>